<dbReference type="InterPro" id="IPR010095">
    <property type="entry name" value="Cas12f1-like_TNB"/>
</dbReference>
<gene>
    <name evidence="3" type="ORF">DWX92_11200</name>
</gene>
<name>A0A412IVU2_9FIRM</name>
<evidence type="ECO:0000256" key="1">
    <source>
        <dbReference type="ARBA" id="ARBA00023125"/>
    </source>
</evidence>
<keyword evidence="1" id="KW-0238">DNA-binding</keyword>
<dbReference type="RefSeq" id="WP_118320656.1">
    <property type="nucleotide sequence ID" value="NZ_QRVM01000077.1"/>
</dbReference>
<dbReference type="AlphaFoldDB" id="A0A412IVU2"/>
<evidence type="ECO:0000313" key="3">
    <source>
        <dbReference type="EMBL" id="RGS44224.1"/>
    </source>
</evidence>
<organism evidence="3 4">
    <name type="scientific">Holdemanella biformis</name>
    <dbReference type="NCBI Taxonomy" id="1735"/>
    <lineage>
        <taxon>Bacteria</taxon>
        <taxon>Bacillati</taxon>
        <taxon>Bacillota</taxon>
        <taxon>Erysipelotrichia</taxon>
        <taxon>Erysipelotrichales</taxon>
        <taxon>Erysipelotrichaceae</taxon>
        <taxon>Holdemanella</taxon>
    </lineage>
</organism>
<evidence type="ECO:0000313" key="4">
    <source>
        <dbReference type="Proteomes" id="UP000285274"/>
    </source>
</evidence>
<protein>
    <recommendedName>
        <fullName evidence="5">IS200/IS605 family element transposase accessory protein TnpB</fullName>
    </recommendedName>
</protein>
<keyword evidence="2" id="KW-0175">Coiled coil</keyword>
<comment type="caution">
    <text evidence="3">The sequence shown here is derived from an EMBL/GenBank/DDBJ whole genome shotgun (WGS) entry which is preliminary data.</text>
</comment>
<accession>A0A412IVU2</accession>
<dbReference type="GO" id="GO:0003677">
    <property type="term" value="F:DNA binding"/>
    <property type="evidence" value="ECO:0007669"/>
    <property type="project" value="UniProtKB-KW"/>
</dbReference>
<feature type="coiled-coil region" evidence="2">
    <location>
        <begin position="99"/>
        <end position="130"/>
    </location>
</feature>
<evidence type="ECO:0000256" key="2">
    <source>
        <dbReference type="SAM" id="Coils"/>
    </source>
</evidence>
<dbReference type="Proteomes" id="UP000285274">
    <property type="component" value="Unassembled WGS sequence"/>
</dbReference>
<dbReference type="NCBIfam" id="TIGR01766">
    <property type="entry name" value="IS200/IS605 family accessory protein TnpB-like domain"/>
    <property type="match status" value="1"/>
</dbReference>
<reference evidence="3 4" key="1">
    <citation type="submission" date="2018-08" db="EMBL/GenBank/DDBJ databases">
        <title>A genome reference for cultivated species of the human gut microbiota.</title>
        <authorList>
            <person name="Zou Y."/>
            <person name="Xue W."/>
            <person name="Luo G."/>
        </authorList>
    </citation>
    <scope>NUCLEOTIDE SEQUENCE [LARGE SCALE GENOMIC DNA]</scope>
    <source>
        <strain evidence="3 4">AF22-10AC</strain>
    </source>
</reference>
<dbReference type="EMBL" id="QRVM01000077">
    <property type="protein sequence ID" value="RGS44224.1"/>
    <property type="molecule type" value="Genomic_DNA"/>
</dbReference>
<sequence>MKVFSMSQRIYYKDLEPEAESILKKDLELYNCMLHKAFKICFDRAYKDVTYSETDQRMIKSFYGTSDYFPLSAIYEAKALVKSLKCLEKENQDMIKIRLKKIDKKIKKNEKQLKKALKEKEKLINRSKKKKYTEEDYLYEVQVLDPNIKRLKSIIRNLKFRRNRNEFKLKRKMPSVCFGGKKNLKNGDLETYRFKRARRMLITGRRQGKYSNNLFKLNVENDMLTYRSTQKDIVFKVQFHKYKDELYARVNEKHNSPNKAVAYELMDYGEYFIVKAIFEKHMNLPKTDTLYGAVGIDINVDHIALCETNMDGNIVLIKKYPIHKENTKNKRNEELYQLAIEIMEQCKSKKKSLVVEDLNFKQLKTRMLYRPKKQNKTLSSFAYKKILEKLERKCLMNEVDVIKVDPKNTSKIGKEKYTKIKGLSVHYCAAYVINPRGMGFVD</sequence>
<evidence type="ECO:0008006" key="5">
    <source>
        <dbReference type="Google" id="ProtNLM"/>
    </source>
</evidence>
<proteinExistence type="predicted"/>